<name>A0ABS9WHK7_9ACTN</name>
<reference evidence="1" key="1">
    <citation type="submission" date="2021-11" db="EMBL/GenBank/DDBJ databases">
        <title>A Novel Adlercreutzia Species, isolated from a Allomyrina dichotoma larva feces.</title>
        <authorList>
            <person name="Suh M.K."/>
        </authorList>
    </citation>
    <scope>NUCLEOTIDE SEQUENCE</scope>
    <source>
        <strain evidence="1">JBNU-10</strain>
    </source>
</reference>
<dbReference type="RefSeq" id="WP_242165491.1">
    <property type="nucleotide sequence ID" value="NZ_JAJMLW010000003.1"/>
</dbReference>
<sequence>MAKHAQSIFKFSCGGFFGGCWELEILKSSDGYLATYSRSFYPEPECRDFHVTDAQMEKLERQLDASGVEDWYCHYFSPVLDGTQWDVCARGESYGGSNAFPKGFDALTAFLAEEFGCKELMVEGGYESSFPDEMHGIDHVAAYADVLVNVDELRRKHRSGLLDEDEVKDGEEEAEVAASELLHDLYVLAEENPRYKDYGKILESHGIPLDVRRIAEQDMDGADDLLIIASMIAISRSDRFCGYSDNFGKCAKNGTFARWLSRL</sequence>
<dbReference type="Proteomes" id="UP001430755">
    <property type="component" value="Unassembled WGS sequence"/>
</dbReference>
<dbReference type="EMBL" id="JAJMLW010000003">
    <property type="protein sequence ID" value="MCI2242331.1"/>
    <property type="molecule type" value="Genomic_DNA"/>
</dbReference>
<gene>
    <name evidence="1" type="ORF">LPT13_08210</name>
</gene>
<evidence type="ECO:0000313" key="1">
    <source>
        <dbReference type="EMBL" id="MCI2242331.1"/>
    </source>
</evidence>
<organism evidence="1 2">
    <name type="scientific">Adlercreutzia faecimuris</name>
    <dbReference type="NCBI Taxonomy" id="2897341"/>
    <lineage>
        <taxon>Bacteria</taxon>
        <taxon>Bacillati</taxon>
        <taxon>Actinomycetota</taxon>
        <taxon>Coriobacteriia</taxon>
        <taxon>Eggerthellales</taxon>
        <taxon>Eggerthellaceae</taxon>
        <taxon>Adlercreutzia</taxon>
    </lineage>
</organism>
<accession>A0ABS9WHK7</accession>
<protein>
    <recommendedName>
        <fullName evidence="3">Antirestriction protein ArdA</fullName>
    </recommendedName>
</protein>
<proteinExistence type="predicted"/>
<comment type="caution">
    <text evidence="1">The sequence shown here is derived from an EMBL/GenBank/DDBJ whole genome shotgun (WGS) entry which is preliminary data.</text>
</comment>
<keyword evidence="2" id="KW-1185">Reference proteome</keyword>
<evidence type="ECO:0000313" key="2">
    <source>
        <dbReference type="Proteomes" id="UP001430755"/>
    </source>
</evidence>
<evidence type="ECO:0008006" key="3">
    <source>
        <dbReference type="Google" id="ProtNLM"/>
    </source>
</evidence>